<feature type="compositionally biased region" description="Polar residues" evidence="1">
    <location>
        <begin position="1"/>
        <end position="10"/>
    </location>
</feature>
<dbReference type="EMBL" id="LCRO01000002">
    <property type="protein sequence ID" value="KKW35861.1"/>
    <property type="molecule type" value="Genomic_DNA"/>
</dbReference>
<reference evidence="2 3" key="1">
    <citation type="journal article" date="2015" name="Nature">
        <title>rRNA introns, odd ribosomes, and small enigmatic genomes across a large radiation of phyla.</title>
        <authorList>
            <person name="Brown C.T."/>
            <person name="Hug L.A."/>
            <person name="Thomas B.C."/>
            <person name="Sharon I."/>
            <person name="Castelle C.J."/>
            <person name="Singh A."/>
            <person name="Wilkins M.J."/>
            <person name="Williams K.H."/>
            <person name="Banfield J.F."/>
        </authorList>
    </citation>
    <scope>NUCLEOTIDE SEQUENCE [LARGE SCALE GENOMIC DNA]</scope>
</reference>
<comment type="caution">
    <text evidence="2">The sequence shown here is derived from an EMBL/GenBank/DDBJ whole genome shotgun (WGS) entry which is preliminary data.</text>
</comment>
<dbReference type="AlphaFoldDB" id="A0A0G1XXY1"/>
<evidence type="ECO:0000313" key="2">
    <source>
        <dbReference type="EMBL" id="KKW35861.1"/>
    </source>
</evidence>
<gene>
    <name evidence="2" type="ORF">UY83_C0002G0018</name>
</gene>
<organism evidence="2 3">
    <name type="scientific">Candidatus Adlerbacteria bacterium GW2011_GWA1_54_10</name>
    <dbReference type="NCBI Taxonomy" id="1618605"/>
    <lineage>
        <taxon>Bacteria</taxon>
        <taxon>Candidatus Adleribacteriota</taxon>
    </lineage>
</organism>
<evidence type="ECO:0000256" key="1">
    <source>
        <dbReference type="SAM" id="MobiDB-lite"/>
    </source>
</evidence>
<feature type="region of interest" description="Disordered" evidence="1">
    <location>
        <begin position="1"/>
        <end position="40"/>
    </location>
</feature>
<feature type="compositionally biased region" description="Polar residues" evidence="1">
    <location>
        <begin position="17"/>
        <end position="29"/>
    </location>
</feature>
<dbReference type="Proteomes" id="UP000034740">
    <property type="component" value="Unassembled WGS sequence"/>
</dbReference>
<sequence length="170" mass="19250">MTSARWSTPVSFRIRASSDSGGTHHPSTTKLKETGNEEDFPGYVRRDDDDWLGFSQPAQCVWHQHQHQLQYRFAIQRTNDIAVESAVELPDTEPVARPVAVPHQVVQLQLRVGRLLLGLSRLLKRDDSVLRSTRFPVALARPGPFLFSVSYVKIQSHPRPALYIPFLPSV</sequence>
<accession>A0A0G1XXY1</accession>
<name>A0A0G1XXY1_9BACT</name>
<protein>
    <submittedName>
        <fullName evidence="2">Uncharacterized protein</fullName>
    </submittedName>
</protein>
<evidence type="ECO:0000313" key="3">
    <source>
        <dbReference type="Proteomes" id="UP000034740"/>
    </source>
</evidence>
<proteinExistence type="predicted"/>